<protein>
    <submittedName>
        <fullName evidence="1">Uncharacterized protein</fullName>
    </submittedName>
</protein>
<name>A0A0N1EAB4_9HELI</name>
<organism evidence="1 2">
    <name type="scientific">Helicobacter pullorum</name>
    <dbReference type="NCBI Taxonomy" id="35818"/>
    <lineage>
        <taxon>Bacteria</taxon>
        <taxon>Pseudomonadati</taxon>
        <taxon>Campylobacterota</taxon>
        <taxon>Epsilonproteobacteria</taxon>
        <taxon>Campylobacterales</taxon>
        <taxon>Helicobacteraceae</taxon>
        <taxon>Helicobacter</taxon>
    </lineage>
</organism>
<dbReference type="PROSITE" id="PS51257">
    <property type="entry name" value="PROKAR_LIPOPROTEIN"/>
    <property type="match status" value="1"/>
</dbReference>
<evidence type="ECO:0000313" key="1">
    <source>
        <dbReference type="EMBL" id="KPH54973.1"/>
    </source>
</evidence>
<comment type="caution">
    <text evidence="1">The sequence shown here is derived from an EMBL/GenBank/DDBJ whole genome shotgun (WGS) entry which is preliminary data.</text>
</comment>
<reference evidence="1 2" key="1">
    <citation type="submission" date="2014-06" db="EMBL/GenBank/DDBJ databases">
        <title>Helicobacter pullorum isolates in fresh chicken meat - phenotypic and genotypic features.</title>
        <authorList>
            <person name="Borges V."/>
            <person name="Santos A."/>
            <person name="Correia C.B."/>
            <person name="Saraiva M."/>
            <person name="Menard A."/>
            <person name="Vieira L."/>
            <person name="Sampaio D.A."/>
            <person name="Gomes J.P."/>
            <person name="Oleastro M."/>
        </authorList>
    </citation>
    <scope>NUCLEOTIDE SEQUENCE [LARGE SCALE GENOMIC DNA]</scope>
    <source>
        <strain evidence="1 2">229334/12</strain>
    </source>
</reference>
<dbReference type="AlphaFoldDB" id="A0A0N1EAB4"/>
<dbReference type="PATRIC" id="fig|35818.11.peg.2232"/>
<dbReference type="RefSeq" id="WP_005023119.1">
    <property type="nucleotide sequence ID" value="NZ_CABKNZ010000039.1"/>
</dbReference>
<gene>
    <name evidence="1" type="ORF">HPU229334_11285</name>
</gene>
<proteinExistence type="predicted"/>
<dbReference type="STRING" id="35818.HPU229336_04965"/>
<evidence type="ECO:0000313" key="2">
    <source>
        <dbReference type="Proteomes" id="UP000037997"/>
    </source>
</evidence>
<sequence length="153" mass="17274">MKINSKISFYSLLIVGAMSLSGCLANKQVEITPNHLDAELTNLMKGEERAYSDDEEAVISALLKNSPSYAQAKRQEAVEENIVQLPNNMPLYREPLFAQLVVFPYVSKTGIYHGYSESWIKIKEGEFVLSDPKSANQRERYRTFNEAGYSNGK</sequence>
<dbReference type="Proteomes" id="UP000037997">
    <property type="component" value="Unassembled WGS sequence"/>
</dbReference>
<dbReference type="EMBL" id="JNOC01000078">
    <property type="protein sequence ID" value="KPH54973.1"/>
    <property type="molecule type" value="Genomic_DNA"/>
</dbReference>
<accession>A0A0N1EAB4</accession>